<dbReference type="Pfam" id="PF00069">
    <property type="entry name" value="Pkinase"/>
    <property type="match status" value="1"/>
</dbReference>
<reference evidence="3" key="1">
    <citation type="submission" date="2016-04" db="UniProtKB">
        <authorList>
            <consortium name="WormBaseParasite"/>
        </authorList>
    </citation>
    <scope>IDENTIFICATION</scope>
</reference>
<dbReference type="GO" id="GO:0005524">
    <property type="term" value="F:ATP binding"/>
    <property type="evidence" value="ECO:0007669"/>
    <property type="project" value="InterPro"/>
</dbReference>
<dbReference type="InterPro" id="IPR000719">
    <property type="entry name" value="Prot_kinase_dom"/>
</dbReference>
<dbReference type="SMART" id="SM00220">
    <property type="entry name" value="S_TKc"/>
    <property type="match status" value="1"/>
</dbReference>
<dbReference type="STRING" id="451379.A0A158R695"/>
<keyword evidence="2" id="KW-1185">Reference proteome</keyword>
<dbReference type="Proteomes" id="UP000046393">
    <property type="component" value="Unplaced"/>
</dbReference>
<evidence type="ECO:0000313" key="2">
    <source>
        <dbReference type="Proteomes" id="UP000046393"/>
    </source>
</evidence>
<dbReference type="WBParaSite" id="SMUV_0001030901-mRNA-1">
    <property type="protein sequence ID" value="SMUV_0001030901-mRNA-1"/>
    <property type="gene ID" value="SMUV_0001030901"/>
</dbReference>
<sequence length="746" mass="84421">MYLENDRLHREHFSESKKNTFLCLKSVLEVEKKDGKMISQSFLCQQFPSGIWARLDVAISSSSSFNNMITLSKLRSFKNINIVEMLDFTKHYIPPPIMAFSTNSVGWLLTPYTVAISELISLRRRSEFGLLFNYKDISGIICQVVSGLEYVHSKSILHMQICPENIFCDISLNIKLGNFNFSKPVSIVKKVAKRKGGVERFNGFWYLYPPELHRRCSSDEVTYAIDIWQLGMFTLEICFGWHPLKNLPLKSLIEIVAKWNDDVTNTNYTKIFSQFTLSVDKHFIEGQFLKAGGFESFFAMTVHADYCKRGSLEILKSCFFCSIQCEQSPFYRHSSCSFSDGKSFVIIEKLRKFGEVVDQSLMDSLLECLLDKVHESLTVSRSAVFLDIIVPNTDQLADWISAAVGSILKICCLMNSSELSREEENLQFVLMKAVELIAHGVILIASVAKDGLASLSANNGSNGAIGDGGIRQCDNEYTQYTLPFMEKKGSYDFNDNMSSKGPFSGILISDRHIVETCDSILKVIAEAIDKINVPDALIIGDLQDSLLLPAVFLEITNCRAKYDSVDQAYWETMKYLLPANDSDIRFIVYSSNHRKPNVNNKCKSDQQEYASEVSRISREFTEVFDNEWCPLSCVATTDIKGATSLMESSFCCSLTPSAGEELLSSCGNEQSNSNVLRQRWQSLKKRITMISRFQKVVAERKAMWAENRLSDLNRHKSDFSCNSGNMLGAKFVVSKFSPWKKLFCDI</sequence>
<dbReference type="InterPro" id="IPR053235">
    <property type="entry name" value="Ser_Thr_kinase"/>
</dbReference>
<dbReference type="SUPFAM" id="SSF56112">
    <property type="entry name" value="Protein kinase-like (PK-like)"/>
    <property type="match status" value="1"/>
</dbReference>
<dbReference type="GO" id="GO:0004674">
    <property type="term" value="F:protein serine/threonine kinase activity"/>
    <property type="evidence" value="ECO:0007669"/>
    <property type="project" value="TreeGrafter"/>
</dbReference>
<organism evidence="2 3">
    <name type="scientific">Syphacia muris</name>
    <dbReference type="NCBI Taxonomy" id="451379"/>
    <lineage>
        <taxon>Eukaryota</taxon>
        <taxon>Metazoa</taxon>
        <taxon>Ecdysozoa</taxon>
        <taxon>Nematoda</taxon>
        <taxon>Chromadorea</taxon>
        <taxon>Rhabditida</taxon>
        <taxon>Spirurina</taxon>
        <taxon>Oxyuridomorpha</taxon>
        <taxon>Oxyuroidea</taxon>
        <taxon>Oxyuridae</taxon>
        <taxon>Syphacia</taxon>
    </lineage>
</organism>
<dbReference type="PANTHER" id="PTHR24361:SF678">
    <property type="entry name" value="SPORULATION-SPECIFIC PROTEIN 1"/>
    <property type="match status" value="1"/>
</dbReference>
<protein>
    <submittedName>
        <fullName evidence="3">Protein kinase domain-containing protein</fullName>
    </submittedName>
</protein>
<name>A0A158R695_9BILA</name>
<evidence type="ECO:0000313" key="3">
    <source>
        <dbReference type="WBParaSite" id="SMUV_0001030901-mRNA-1"/>
    </source>
</evidence>
<evidence type="ECO:0000259" key="1">
    <source>
        <dbReference type="PROSITE" id="PS50011"/>
    </source>
</evidence>
<proteinExistence type="predicted"/>
<feature type="domain" description="Protein kinase" evidence="1">
    <location>
        <begin position="1"/>
        <end position="331"/>
    </location>
</feature>
<dbReference type="InterPro" id="IPR011009">
    <property type="entry name" value="Kinase-like_dom_sf"/>
</dbReference>
<accession>A0A158R695</accession>
<dbReference type="PANTHER" id="PTHR24361">
    <property type="entry name" value="MITOGEN-ACTIVATED KINASE KINASE KINASE"/>
    <property type="match status" value="1"/>
</dbReference>
<dbReference type="PROSITE" id="PS50011">
    <property type="entry name" value="PROTEIN_KINASE_DOM"/>
    <property type="match status" value="1"/>
</dbReference>
<dbReference type="Gene3D" id="1.10.510.10">
    <property type="entry name" value="Transferase(Phosphotransferase) domain 1"/>
    <property type="match status" value="1"/>
</dbReference>
<dbReference type="AlphaFoldDB" id="A0A158R695"/>
<dbReference type="GO" id="GO:0005737">
    <property type="term" value="C:cytoplasm"/>
    <property type="evidence" value="ECO:0007669"/>
    <property type="project" value="TreeGrafter"/>
</dbReference>